<keyword evidence="2" id="KW-1185">Reference proteome</keyword>
<dbReference type="EMBL" id="ABYU02000016">
    <property type="protein sequence ID" value="EEX21886.1"/>
    <property type="molecule type" value="Genomic_DNA"/>
</dbReference>
<gene>
    <name evidence="1" type="ORF">BLAHAN_05514</name>
</gene>
<organism evidence="1 2">
    <name type="scientific">Blautia hansenii DSM 20583</name>
    <dbReference type="NCBI Taxonomy" id="537007"/>
    <lineage>
        <taxon>Bacteria</taxon>
        <taxon>Bacillati</taxon>
        <taxon>Bacillota</taxon>
        <taxon>Clostridia</taxon>
        <taxon>Lachnospirales</taxon>
        <taxon>Lachnospiraceae</taxon>
        <taxon>Blautia</taxon>
    </lineage>
</organism>
<reference evidence="1" key="1">
    <citation type="submission" date="2009-09" db="EMBL/GenBank/DDBJ databases">
        <authorList>
            <person name="Weinstock G."/>
            <person name="Sodergren E."/>
            <person name="Clifton S."/>
            <person name="Fulton L."/>
            <person name="Fulton B."/>
            <person name="Courtney L."/>
            <person name="Fronick C."/>
            <person name="Harrison M."/>
            <person name="Strong C."/>
            <person name="Farmer C."/>
            <person name="Delahaunty K."/>
            <person name="Markovic C."/>
            <person name="Hall O."/>
            <person name="Minx P."/>
            <person name="Tomlinson C."/>
            <person name="Mitreva M."/>
            <person name="Nelson J."/>
            <person name="Hou S."/>
            <person name="Wollam A."/>
            <person name="Pepin K.H."/>
            <person name="Johnson M."/>
            <person name="Bhonagiri V."/>
            <person name="Nash W.E."/>
            <person name="Warren W."/>
            <person name="Chinwalla A."/>
            <person name="Mardis E.R."/>
            <person name="Wilson R.K."/>
        </authorList>
    </citation>
    <scope>NUCLEOTIDE SEQUENCE [LARGE SCALE GENOMIC DNA]</scope>
    <source>
        <strain evidence="1">DSM 20583</strain>
    </source>
</reference>
<comment type="caution">
    <text evidence="1">The sequence shown here is derived from an EMBL/GenBank/DDBJ whole genome shotgun (WGS) entry which is preliminary data.</text>
</comment>
<evidence type="ECO:0000313" key="2">
    <source>
        <dbReference type="Proteomes" id="UP000003755"/>
    </source>
</evidence>
<dbReference type="STRING" id="537007.BLAHAN_05514"/>
<proteinExistence type="predicted"/>
<name>C9L7Z1_BLAHA</name>
<protein>
    <submittedName>
        <fullName evidence="1">Uncharacterized protein</fullName>
    </submittedName>
</protein>
<dbReference type="HOGENOM" id="CLU_3059035_0_0_9"/>
<evidence type="ECO:0000313" key="1">
    <source>
        <dbReference type="EMBL" id="EEX21886.1"/>
    </source>
</evidence>
<sequence>MSKSKKRKAPEMPHWFWLDNDNCWKCKNRNGCNHCRYILKERKRLFGYKKRRK</sequence>
<dbReference type="Proteomes" id="UP000003755">
    <property type="component" value="Unassembled WGS sequence"/>
</dbReference>
<dbReference type="AlphaFoldDB" id="C9L7Z1"/>
<accession>C9L7Z1</accession>